<gene>
    <name evidence="1" type="ORF">MNBD_GAMMA26-712</name>
</gene>
<evidence type="ECO:0000313" key="1">
    <source>
        <dbReference type="EMBL" id="VAX09619.1"/>
    </source>
</evidence>
<sequence>MHSKAATKQAHLFLYEVVNVIKV</sequence>
<dbReference type="EMBL" id="UOFX01000054">
    <property type="protein sequence ID" value="VAX09619.1"/>
    <property type="molecule type" value="Genomic_DNA"/>
</dbReference>
<reference evidence="1" key="1">
    <citation type="submission" date="2018-06" db="EMBL/GenBank/DDBJ databases">
        <authorList>
            <person name="Zhirakovskaya E."/>
        </authorList>
    </citation>
    <scope>NUCLEOTIDE SEQUENCE</scope>
</reference>
<organism evidence="1">
    <name type="scientific">hydrothermal vent metagenome</name>
    <dbReference type="NCBI Taxonomy" id="652676"/>
    <lineage>
        <taxon>unclassified sequences</taxon>
        <taxon>metagenomes</taxon>
        <taxon>ecological metagenomes</taxon>
    </lineage>
</organism>
<name>A0A3B1AUE4_9ZZZZ</name>
<proteinExistence type="predicted"/>
<feature type="non-terminal residue" evidence="1">
    <location>
        <position position="23"/>
    </location>
</feature>
<protein>
    <submittedName>
        <fullName evidence="1">Uncharacterized protein</fullName>
    </submittedName>
</protein>
<dbReference type="AlphaFoldDB" id="A0A3B1AUE4"/>
<accession>A0A3B1AUE4</accession>